<evidence type="ECO:0000259" key="1">
    <source>
        <dbReference type="Pfam" id="PF13166"/>
    </source>
</evidence>
<dbReference type="STRING" id="395493.BegalDRAFT_0156"/>
<organism evidence="2 3">
    <name type="scientific">Beggiatoa alba B18LD</name>
    <dbReference type="NCBI Taxonomy" id="395493"/>
    <lineage>
        <taxon>Bacteria</taxon>
        <taxon>Pseudomonadati</taxon>
        <taxon>Pseudomonadota</taxon>
        <taxon>Gammaproteobacteria</taxon>
        <taxon>Thiotrichales</taxon>
        <taxon>Thiotrichaceae</taxon>
        <taxon>Beggiatoa</taxon>
    </lineage>
</organism>
<keyword evidence="3" id="KW-1185">Reference proteome</keyword>
<evidence type="ECO:0000313" key="3">
    <source>
        <dbReference type="Proteomes" id="UP000005744"/>
    </source>
</evidence>
<protein>
    <recommendedName>
        <fullName evidence="1">Protein CR006 P-loop domain-containing protein</fullName>
    </recommendedName>
</protein>
<dbReference type="InterPro" id="IPR026866">
    <property type="entry name" value="CR006_AAA"/>
</dbReference>
<dbReference type="RefSeq" id="WP_002682677.1">
    <property type="nucleotide sequence ID" value="NZ_JH600070.1"/>
</dbReference>
<dbReference type="eggNOG" id="COG1131">
    <property type="taxonomic scope" value="Bacteria"/>
</dbReference>
<dbReference type="OrthoDB" id="9795565at2"/>
<accession>I3CBT6</accession>
<dbReference type="Gene3D" id="3.40.50.300">
    <property type="entry name" value="P-loop containing nucleotide triphosphate hydrolases"/>
    <property type="match status" value="1"/>
</dbReference>
<dbReference type="HOGENOM" id="CLU_043653_0_0_6"/>
<proteinExistence type="predicted"/>
<reference evidence="2 3" key="1">
    <citation type="submission" date="2011-11" db="EMBL/GenBank/DDBJ databases">
        <title>Improved High-Quality Draft sequence of Beggiatoa alba B18lD.</title>
        <authorList>
            <consortium name="US DOE Joint Genome Institute"/>
            <person name="Lucas S."/>
            <person name="Han J."/>
            <person name="Lapidus A."/>
            <person name="Cheng J.-F."/>
            <person name="Goodwin L."/>
            <person name="Pitluck S."/>
            <person name="Peters L."/>
            <person name="Mikhailova N."/>
            <person name="Held B."/>
            <person name="Detter J.C."/>
            <person name="Han C."/>
            <person name="Tapia R."/>
            <person name="Land M."/>
            <person name="Hauser L."/>
            <person name="Kyrpides N."/>
            <person name="Ivanova N."/>
            <person name="Pagani I."/>
            <person name="Samuel K."/>
            <person name="Teske A."/>
            <person name="Mueller J."/>
            <person name="Woyke T."/>
        </authorList>
    </citation>
    <scope>NUCLEOTIDE SEQUENCE [LARGE SCALE GENOMIC DNA]</scope>
    <source>
        <strain evidence="2 3">B18LD</strain>
    </source>
</reference>
<dbReference type="EMBL" id="JH600070">
    <property type="protein sequence ID" value="EIJ41079.1"/>
    <property type="molecule type" value="Genomic_DNA"/>
</dbReference>
<gene>
    <name evidence="2" type="ORF">BegalDRAFT_0156</name>
</gene>
<name>I3CBT6_9GAMM</name>
<sequence length="352" mass="41725">MTQKNYKYTSMRRLSQRLRDDLEGGKQKFILLYAYNRTGKTRLSMDFKNTFQQADTLYFNAFTEDLFYWDNDIENNTEPKLKMNSESKFISGLEGLSLDGRINHYLERYTNFDFKIDYTQWQITFHTKEGQQNIKISRGEENIFILCLFMVICDMVIDGDDAYQWVKYIYIDDPISSLDDNNVIAVASDLAKILRKGAEKERVNAVISSHHTLFFNIICNELKKNRHKKYFLQYSNNQYLLQDTAETPFLYHISILNEIKEAVASGKLYTYHFNMLRSILEKTAIFFGYNDFSSCIDGLDESLHARALNLLSHGKYSIYEPKEMVEDNKKLFRQILERFEERYKFNTDNFPK</sequence>
<evidence type="ECO:0000313" key="2">
    <source>
        <dbReference type="EMBL" id="EIJ41079.1"/>
    </source>
</evidence>
<dbReference type="AlphaFoldDB" id="I3CBT6"/>
<dbReference type="Proteomes" id="UP000005744">
    <property type="component" value="Unassembled WGS sequence"/>
</dbReference>
<dbReference type="InterPro" id="IPR027417">
    <property type="entry name" value="P-loop_NTPase"/>
</dbReference>
<dbReference type="Pfam" id="PF13166">
    <property type="entry name" value="AAA_13"/>
    <property type="match status" value="1"/>
</dbReference>
<feature type="domain" description="Protein CR006 P-loop" evidence="1">
    <location>
        <begin position="101"/>
        <end position="314"/>
    </location>
</feature>